<sequence length="178" mass="20507">MQSKVNFLLHPIRMRIMQSLLGGKEHTAQEISQKVSDVPQATLYRHLNKLVEAEILEVVKENRVRGTVEKVYALSDQLQSVTAEEIKKASRQDHLNFFFSFLTNLLGDYEKYLQQENIDLEKDGVSYRQASLYLSNEELTELLTEMRKVVAKALDNDPTPERKLRTISTIVLPQSTDK</sequence>
<name>C0GFH2_DETAL</name>
<dbReference type="Gene3D" id="6.10.140.2180">
    <property type="match status" value="1"/>
</dbReference>
<organism evidence="2 3">
    <name type="scientific">Dethiobacter alkaliphilus AHT 1</name>
    <dbReference type="NCBI Taxonomy" id="555088"/>
    <lineage>
        <taxon>Bacteria</taxon>
        <taxon>Bacillati</taxon>
        <taxon>Bacillota</taxon>
        <taxon>Dethiobacteria</taxon>
        <taxon>Dethiobacterales</taxon>
        <taxon>Dethiobacteraceae</taxon>
        <taxon>Dethiobacter</taxon>
    </lineage>
</organism>
<evidence type="ECO:0000313" key="2">
    <source>
        <dbReference type="EMBL" id="EEG77932.1"/>
    </source>
</evidence>
<dbReference type="GO" id="GO:0003700">
    <property type="term" value="F:DNA-binding transcription factor activity"/>
    <property type="evidence" value="ECO:0007669"/>
    <property type="project" value="InterPro"/>
</dbReference>
<dbReference type="SMART" id="SM00418">
    <property type="entry name" value="HTH_ARSR"/>
    <property type="match status" value="1"/>
</dbReference>
<dbReference type="STRING" id="555088.DealDRAFT_1231"/>
<dbReference type="NCBIfam" id="NF005061">
    <property type="entry name" value="PRK06474.1"/>
    <property type="match status" value="1"/>
</dbReference>
<protein>
    <submittedName>
        <fullName evidence="2">Putative transcriptional regulator</fullName>
    </submittedName>
</protein>
<proteinExistence type="predicted"/>
<dbReference type="Proteomes" id="UP000006443">
    <property type="component" value="Unassembled WGS sequence"/>
</dbReference>
<dbReference type="RefSeq" id="WP_008515842.1">
    <property type="nucleotide sequence ID" value="NZ_ACJM01000005.1"/>
</dbReference>
<keyword evidence="3" id="KW-1185">Reference proteome</keyword>
<dbReference type="CDD" id="cd00090">
    <property type="entry name" value="HTH_ARSR"/>
    <property type="match status" value="1"/>
</dbReference>
<evidence type="ECO:0000259" key="1">
    <source>
        <dbReference type="SMART" id="SM00418"/>
    </source>
</evidence>
<evidence type="ECO:0000313" key="3">
    <source>
        <dbReference type="Proteomes" id="UP000006443"/>
    </source>
</evidence>
<dbReference type="InterPro" id="IPR036390">
    <property type="entry name" value="WH_DNA-bd_sf"/>
</dbReference>
<dbReference type="AlphaFoldDB" id="C0GFH2"/>
<accession>C0GFH2</accession>
<reference evidence="2 3" key="1">
    <citation type="submission" date="2009-02" db="EMBL/GenBank/DDBJ databases">
        <title>Sequencing of the draft genome and assembly of Dethiobacter alkaliphilus AHT 1.</title>
        <authorList>
            <consortium name="US DOE Joint Genome Institute (JGI-PGF)"/>
            <person name="Lucas S."/>
            <person name="Copeland A."/>
            <person name="Lapidus A."/>
            <person name="Glavina del Rio T."/>
            <person name="Dalin E."/>
            <person name="Tice H."/>
            <person name="Bruce D."/>
            <person name="Goodwin L."/>
            <person name="Pitluck S."/>
            <person name="Larimer F."/>
            <person name="Land M.L."/>
            <person name="Hauser L."/>
            <person name="Muyzer G."/>
        </authorList>
    </citation>
    <scope>NUCLEOTIDE SEQUENCE [LARGE SCALE GENOMIC DNA]</scope>
    <source>
        <strain evidence="2 3">AHT 1</strain>
    </source>
</reference>
<dbReference type="OrthoDB" id="5949858at2"/>
<dbReference type="SUPFAM" id="SSF46785">
    <property type="entry name" value="Winged helix' DNA-binding domain"/>
    <property type="match status" value="1"/>
</dbReference>
<dbReference type="EMBL" id="ACJM01000005">
    <property type="protein sequence ID" value="EEG77932.1"/>
    <property type="molecule type" value="Genomic_DNA"/>
</dbReference>
<feature type="domain" description="HTH arsR-type" evidence="1">
    <location>
        <begin position="6"/>
        <end position="87"/>
    </location>
</feature>
<dbReference type="InterPro" id="IPR001845">
    <property type="entry name" value="HTH_ArsR_DNA-bd_dom"/>
</dbReference>
<dbReference type="InterPro" id="IPR011991">
    <property type="entry name" value="ArsR-like_HTH"/>
</dbReference>
<gene>
    <name evidence="2" type="ORF">DealDRAFT_1231</name>
</gene>
<dbReference type="eggNOG" id="COG0640">
    <property type="taxonomic scope" value="Bacteria"/>
</dbReference>
<dbReference type="Gene3D" id="1.10.10.10">
    <property type="entry name" value="Winged helix-like DNA-binding domain superfamily/Winged helix DNA-binding domain"/>
    <property type="match status" value="1"/>
</dbReference>
<comment type="caution">
    <text evidence="2">The sequence shown here is derived from an EMBL/GenBank/DDBJ whole genome shotgun (WGS) entry which is preliminary data.</text>
</comment>
<dbReference type="InterPro" id="IPR036388">
    <property type="entry name" value="WH-like_DNA-bd_sf"/>
</dbReference>
<dbReference type="Pfam" id="PF12840">
    <property type="entry name" value="HTH_20"/>
    <property type="match status" value="1"/>
</dbReference>